<organism evidence="1 2">
    <name type="scientific">Pseudomonas fluorescens</name>
    <dbReference type="NCBI Taxonomy" id="294"/>
    <lineage>
        <taxon>Bacteria</taxon>
        <taxon>Pseudomonadati</taxon>
        <taxon>Pseudomonadota</taxon>
        <taxon>Gammaproteobacteria</taxon>
        <taxon>Pseudomonadales</taxon>
        <taxon>Pseudomonadaceae</taxon>
        <taxon>Pseudomonas</taxon>
    </lineage>
</organism>
<sequence>MRNEKPIGTLTGPNLISCVEELALQDYDDLTHSTELATRSADRVISRTVDSAKWLDEYVSTLNFLGWSVFQDAIFTRTRYDISRSVADFLVQSAQAMPDARQGNAMIDLLEALKPNKPAQLSLDQESLMGEHFRVIPARYDSKGFLTIAVFNLELISHTKKSNFLFFDWEEHPARIIQQGTYLKLDKNVFDTKRALIDSQRRKISAKRFRM</sequence>
<evidence type="ECO:0000313" key="2">
    <source>
        <dbReference type="Proteomes" id="UP000409037"/>
    </source>
</evidence>
<dbReference type="OrthoDB" id="6867117at2"/>
<dbReference type="AlphaFoldDB" id="A0A5E7AVV1"/>
<dbReference type="Proteomes" id="UP000409037">
    <property type="component" value="Unassembled WGS sequence"/>
</dbReference>
<accession>A0A5E7AVV1</accession>
<reference evidence="1 2" key="1">
    <citation type="submission" date="2019-09" db="EMBL/GenBank/DDBJ databases">
        <authorList>
            <person name="Chandra G."/>
            <person name="Truman W A."/>
        </authorList>
    </citation>
    <scope>NUCLEOTIDE SEQUENCE [LARGE SCALE GENOMIC DNA]</scope>
    <source>
        <strain evidence="1">PS833</strain>
    </source>
</reference>
<protein>
    <submittedName>
        <fullName evidence="1">Uncharacterized protein</fullName>
    </submittedName>
</protein>
<evidence type="ECO:0000313" key="1">
    <source>
        <dbReference type="EMBL" id="VVN82879.1"/>
    </source>
</evidence>
<name>A0A5E7AVV1_PSEFL</name>
<proteinExistence type="predicted"/>
<dbReference type="EMBL" id="CABVHU010000002">
    <property type="protein sequence ID" value="VVN82879.1"/>
    <property type="molecule type" value="Genomic_DNA"/>
</dbReference>
<gene>
    <name evidence="1" type="ORF">PS833_01229</name>
</gene>
<dbReference type="RefSeq" id="WP_150797092.1">
    <property type="nucleotide sequence ID" value="NZ_CABVHU010000002.1"/>
</dbReference>